<proteinExistence type="predicted"/>
<dbReference type="InterPro" id="IPR029058">
    <property type="entry name" value="AB_hydrolase_fold"/>
</dbReference>
<keyword evidence="1" id="KW-0812">Transmembrane</keyword>
<dbReference type="InterPro" id="IPR008547">
    <property type="entry name" value="DUF829_TMEM53"/>
</dbReference>
<gene>
    <name evidence="2" type="ORF">CBOVIS_LOCUS9123</name>
</gene>
<dbReference type="PANTHER" id="PTHR12265:SF6">
    <property type="entry name" value="TRANSMEMBRANE PROTEIN 53"/>
    <property type="match status" value="1"/>
</dbReference>
<sequence length="325" mass="37348">MIASTVRSVVLCVTRRKLPTATISRVANRNYFTRHVPEPKMMIHLPKTEGDVSCESLVLKEATVDEKKPVILILAWAGADQRHVDKYVDMYTNEGFRVVSLIPRCYHYRIPNSRVGFYMSPLFRAIDAKPGDFRTFAQCPIIIHSFSMNGVRGLISFWKWTEAEETPALRDRIKGLILDSAPARPYGKQDAKAMVWSTPPIDALEKVFSEKTRISVLASFLNLRATLVIPLCATVPFLRSFLSVYYYFLDKMDLPRDQLYLYSTADKMIKAKHVEKFVGKQMEKGANITSINFEDSEHVQHYRAHPEKYREACLNFVKHIEASYK</sequence>
<dbReference type="AlphaFoldDB" id="A0A8S1F0H4"/>
<dbReference type="PANTHER" id="PTHR12265">
    <property type="entry name" value="TRANSMEMBRANE PROTEIN 53"/>
    <property type="match status" value="1"/>
</dbReference>
<dbReference type="Proteomes" id="UP000494206">
    <property type="component" value="Unassembled WGS sequence"/>
</dbReference>
<name>A0A8S1F0H4_9PELO</name>
<reference evidence="2 3" key="1">
    <citation type="submission" date="2020-04" db="EMBL/GenBank/DDBJ databases">
        <authorList>
            <person name="Laetsch R D."/>
            <person name="Stevens L."/>
            <person name="Kumar S."/>
            <person name="Blaxter L. M."/>
        </authorList>
    </citation>
    <scope>NUCLEOTIDE SEQUENCE [LARGE SCALE GENOMIC DNA]</scope>
</reference>
<dbReference type="Pfam" id="PF05705">
    <property type="entry name" value="DUF829"/>
    <property type="match status" value="1"/>
</dbReference>
<organism evidence="2 3">
    <name type="scientific">Caenorhabditis bovis</name>
    <dbReference type="NCBI Taxonomy" id="2654633"/>
    <lineage>
        <taxon>Eukaryota</taxon>
        <taxon>Metazoa</taxon>
        <taxon>Ecdysozoa</taxon>
        <taxon>Nematoda</taxon>
        <taxon>Chromadorea</taxon>
        <taxon>Rhabditida</taxon>
        <taxon>Rhabditina</taxon>
        <taxon>Rhabditomorpha</taxon>
        <taxon>Rhabditoidea</taxon>
        <taxon>Rhabditidae</taxon>
        <taxon>Peloderinae</taxon>
        <taxon>Caenorhabditis</taxon>
    </lineage>
</organism>
<comment type="caution">
    <text evidence="2">The sequence shown here is derived from an EMBL/GenBank/DDBJ whole genome shotgun (WGS) entry which is preliminary data.</text>
</comment>
<dbReference type="SUPFAM" id="SSF53474">
    <property type="entry name" value="alpha/beta-Hydrolases"/>
    <property type="match status" value="1"/>
</dbReference>
<keyword evidence="1" id="KW-1133">Transmembrane helix</keyword>
<evidence type="ECO:0008006" key="4">
    <source>
        <dbReference type="Google" id="ProtNLM"/>
    </source>
</evidence>
<dbReference type="EMBL" id="CADEPM010000006">
    <property type="protein sequence ID" value="CAB3407156.1"/>
    <property type="molecule type" value="Genomic_DNA"/>
</dbReference>
<evidence type="ECO:0000313" key="2">
    <source>
        <dbReference type="EMBL" id="CAB3407156.1"/>
    </source>
</evidence>
<evidence type="ECO:0000256" key="1">
    <source>
        <dbReference type="SAM" id="Phobius"/>
    </source>
</evidence>
<keyword evidence="1" id="KW-0472">Membrane</keyword>
<keyword evidence="3" id="KW-1185">Reference proteome</keyword>
<feature type="transmembrane region" description="Helical" evidence="1">
    <location>
        <begin position="227"/>
        <end position="248"/>
    </location>
</feature>
<evidence type="ECO:0000313" key="3">
    <source>
        <dbReference type="Proteomes" id="UP000494206"/>
    </source>
</evidence>
<dbReference type="OrthoDB" id="77878at2759"/>
<dbReference type="Gene3D" id="3.40.50.1820">
    <property type="entry name" value="alpha/beta hydrolase"/>
    <property type="match status" value="1"/>
</dbReference>
<accession>A0A8S1F0H4</accession>
<protein>
    <recommendedName>
        <fullName evidence="4">Transmembrane protein 53</fullName>
    </recommendedName>
</protein>